<dbReference type="AlphaFoldDB" id="A0A6A6YT69"/>
<accession>A0A6A6YT69</accession>
<evidence type="ECO:0000256" key="1">
    <source>
        <dbReference type="SAM" id="SignalP"/>
    </source>
</evidence>
<dbReference type="GeneID" id="54468174"/>
<protein>
    <submittedName>
        <fullName evidence="2 4">Uncharacterized protein</fullName>
    </submittedName>
</protein>
<evidence type="ECO:0000313" key="4">
    <source>
        <dbReference type="RefSeq" id="XP_033578722.1"/>
    </source>
</evidence>
<evidence type="ECO:0000313" key="2">
    <source>
        <dbReference type="EMBL" id="KAF2811758.1"/>
    </source>
</evidence>
<sequence>MHTPSFTSLAMLAVAISSVFASPIEKAAEFALAMDTRSGTPGSLLKRTDFHWRFYDTGNCDHDVQPPDSFPEGGSPPGDGSIGVCYSAPEGVQWNRVEIDAFFADGGALGLQGFCNSGCGGAASVKQQGTNCYLPTSGCALGSFMVINN</sequence>
<gene>
    <name evidence="2 4" type="ORF">BDZ99DRAFT_560161</name>
</gene>
<keyword evidence="3" id="KW-1185">Reference proteome</keyword>
<dbReference type="EMBL" id="MU003698">
    <property type="protein sequence ID" value="KAF2811758.1"/>
    <property type="molecule type" value="Genomic_DNA"/>
</dbReference>
<reference evidence="4" key="3">
    <citation type="submission" date="2025-04" db="UniProtKB">
        <authorList>
            <consortium name="RefSeq"/>
        </authorList>
    </citation>
    <scope>IDENTIFICATION</scope>
    <source>
        <strain evidence="4">CBS 304.34</strain>
    </source>
</reference>
<keyword evidence="1" id="KW-0732">Signal</keyword>
<dbReference type="Proteomes" id="UP000504636">
    <property type="component" value="Unplaced"/>
</dbReference>
<feature type="signal peptide" evidence="1">
    <location>
        <begin position="1"/>
        <end position="21"/>
    </location>
</feature>
<dbReference type="OrthoDB" id="4642857at2759"/>
<reference evidence="2 4" key="1">
    <citation type="journal article" date="2020" name="Stud. Mycol.">
        <title>101 Dothideomycetes genomes: a test case for predicting lifestyles and emergence of pathogens.</title>
        <authorList>
            <person name="Haridas S."/>
            <person name="Albert R."/>
            <person name="Binder M."/>
            <person name="Bloem J."/>
            <person name="Labutti K."/>
            <person name="Salamov A."/>
            <person name="Andreopoulos B."/>
            <person name="Baker S."/>
            <person name="Barry K."/>
            <person name="Bills G."/>
            <person name="Bluhm B."/>
            <person name="Cannon C."/>
            <person name="Castanera R."/>
            <person name="Culley D."/>
            <person name="Daum C."/>
            <person name="Ezra D."/>
            <person name="Gonzalez J."/>
            <person name="Henrissat B."/>
            <person name="Kuo A."/>
            <person name="Liang C."/>
            <person name="Lipzen A."/>
            <person name="Lutzoni F."/>
            <person name="Magnuson J."/>
            <person name="Mondo S."/>
            <person name="Nolan M."/>
            <person name="Ohm R."/>
            <person name="Pangilinan J."/>
            <person name="Park H.-J."/>
            <person name="Ramirez L."/>
            <person name="Alfaro M."/>
            <person name="Sun H."/>
            <person name="Tritt A."/>
            <person name="Yoshinaga Y."/>
            <person name="Zwiers L.-H."/>
            <person name="Turgeon B."/>
            <person name="Goodwin S."/>
            <person name="Spatafora J."/>
            <person name="Crous P."/>
            <person name="Grigoriev I."/>
        </authorList>
    </citation>
    <scope>NUCLEOTIDE SEQUENCE</scope>
    <source>
        <strain evidence="2 4">CBS 304.34</strain>
    </source>
</reference>
<feature type="chain" id="PRO_5044629302" evidence="1">
    <location>
        <begin position="22"/>
        <end position="149"/>
    </location>
</feature>
<organism evidence="2">
    <name type="scientific">Mytilinidion resinicola</name>
    <dbReference type="NCBI Taxonomy" id="574789"/>
    <lineage>
        <taxon>Eukaryota</taxon>
        <taxon>Fungi</taxon>
        <taxon>Dikarya</taxon>
        <taxon>Ascomycota</taxon>
        <taxon>Pezizomycotina</taxon>
        <taxon>Dothideomycetes</taxon>
        <taxon>Pleosporomycetidae</taxon>
        <taxon>Mytilinidiales</taxon>
        <taxon>Mytilinidiaceae</taxon>
        <taxon>Mytilinidion</taxon>
    </lineage>
</organism>
<proteinExistence type="predicted"/>
<name>A0A6A6YT69_9PEZI</name>
<reference evidence="4" key="2">
    <citation type="submission" date="2020-04" db="EMBL/GenBank/DDBJ databases">
        <authorList>
            <consortium name="NCBI Genome Project"/>
        </authorList>
    </citation>
    <scope>NUCLEOTIDE SEQUENCE</scope>
    <source>
        <strain evidence="4">CBS 304.34</strain>
    </source>
</reference>
<dbReference type="RefSeq" id="XP_033578722.1">
    <property type="nucleotide sequence ID" value="XM_033727281.1"/>
</dbReference>
<evidence type="ECO:0000313" key="3">
    <source>
        <dbReference type="Proteomes" id="UP000504636"/>
    </source>
</evidence>